<keyword evidence="9" id="KW-1185">Reference proteome</keyword>
<dbReference type="PANTHER" id="PTHR42923:SF3">
    <property type="entry name" value="PROTOPORPHYRINOGEN OXIDASE"/>
    <property type="match status" value="1"/>
</dbReference>
<evidence type="ECO:0000256" key="2">
    <source>
        <dbReference type="ARBA" id="ARBA00022630"/>
    </source>
</evidence>
<comment type="similarity">
    <text evidence="6">Belongs to the protoporphyrinogen/coproporphyrinogen oxidase family. Coproporphyrinogen III oxidase subfamily.</text>
</comment>
<reference evidence="9" key="1">
    <citation type="submission" date="2015-11" db="EMBL/GenBank/DDBJ databases">
        <authorList>
            <person name="Varghese N."/>
        </authorList>
    </citation>
    <scope>NUCLEOTIDE SEQUENCE [LARGE SCALE GENOMIC DNA]</scope>
    <source>
        <strain evidence="9">JGI-23</strain>
    </source>
</reference>
<dbReference type="Gene3D" id="3.50.50.60">
    <property type="entry name" value="FAD/NAD(P)-binding domain"/>
    <property type="match status" value="1"/>
</dbReference>
<protein>
    <recommendedName>
        <fullName evidence="6">Coproporphyrinogen III oxidase</fullName>
        <ecNumber evidence="6">1.3.3.15</ecNumber>
    </recommendedName>
</protein>
<evidence type="ECO:0000256" key="3">
    <source>
        <dbReference type="ARBA" id="ARBA00022827"/>
    </source>
</evidence>
<dbReference type="InterPro" id="IPR036188">
    <property type="entry name" value="FAD/NAD-bd_sf"/>
</dbReference>
<name>A0A0P1P1H2_9BACT</name>
<keyword evidence="3 6" id="KW-0274">FAD</keyword>
<comment type="pathway">
    <text evidence="6">Porphyrin-containing compound metabolism; protoheme biosynthesis.</text>
</comment>
<proteinExistence type="inferred from homology"/>
<evidence type="ECO:0000259" key="7">
    <source>
        <dbReference type="Pfam" id="PF01593"/>
    </source>
</evidence>
<accession>A0A0P1P1H2</accession>
<dbReference type="SUPFAM" id="SSF54373">
    <property type="entry name" value="FAD-linked reductases, C-terminal domain"/>
    <property type="match status" value="1"/>
</dbReference>
<comment type="cofactor">
    <cofactor evidence="1 6">
        <name>FAD</name>
        <dbReference type="ChEBI" id="CHEBI:57692"/>
    </cofactor>
</comment>
<dbReference type="SUPFAM" id="SSF51905">
    <property type="entry name" value="FAD/NAD(P)-binding domain"/>
    <property type="match status" value="1"/>
</dbReference>
<dbReference type="GO" id="GO:0005737">
    <property type="term" value="C:cytoplasm"/>
    <property type="evidence" value="ECO:0007669"/>
    <property type="project" value="UniProtKB-SubCell"/>
</dbReference>
<feature type="non-terminal residue" evidence="8">
    <location>
        <position position="1"/>
    </location>
</feature>
<dbReference type="InterPro" id="IPR050464">
    <property type="entry name" value="Zeta_carotene_desat/Oxidored"/>
</dbReference>
<dbReference type="InterPro" id="IPR002937">
    <property type="entry name" value="Amino_oxidase"/>
</dbReference>
<feature type="domain" description="Amine oxidase" evidence="7">
    <location>
        <begin position="40"/>
        <end position="283"/>
    </location>
</feature>
<dbReference type="EC" id="1.3.3.15" evidence="6"/>
<dbReference type="NCBIfam" id="TIGR00562">
    <property type="entry name" value="proto_IX_ox"/>
    <property type="match status" value="1"/>
</dbReference>
<keyword evidence="6" id="KW-0963">Cytoplasm</keyword>
<comment type="catalytic activity">
    <reaction evidence="6">
        <text>coproporphyrinogen III + 3 O2 = coproporphyrin III + 3 H2O2</text>
        <dbReference type="Rhea" id="RHEA:43436"/>
        <dbReference type="ChEBI" id="CHEBI:15379"/>
        <dbReference type="ChEBI" id="CHEBI:16240"/>
        <dbReference type="ChEBI" id="CHEBI:57309"/>
        <dbReference type="ChEBI" id="CHEBI:131725"/>
        <dbReference type="EC" id="1.3.3.15"/>
    </reaction>
</comment>
<gene>
    <name evidence="8" type="ORF">JGI23_01972</name>
</gene>
<comment type="function">
    <text evidence="6">Involved in coproporphyrin-dependent heme b biosynthesis. Catalyzes the oxidation of coproporphyrinogen III to coproporphyrin III.</text>
</comment>
<dbReference type="UniPathway" id="UPA00252"/>
<dbReference type="PANTHER" id="PTHR42923">
    <property type="entry name" value="PROTOPORPHYRINOGEN OXIDASE"/>
    <property type="match status" value="1"/>
</dbReference>
<keyword evidence="5 6" id="KW-0350">Heme biosynthesis</keyword>
<dbReference type="EMBL" id="CZVW01000041">
    <property type="protein sequence ID" value="CUT05474.1"/>
    <property type="molecule type" value="Genomic_DNA"/>
</dbReference>
<organism evidence="8 9">
    <name type="scientific">Candidatus Chryseopegocella kryptomonas</name>
    <dbReference type="NCBI Taxonomy" id="1633643"/>
    <lineage>
        <taxon>Bacteria</taxon>
        <taxon>Pseudomonadati</taxon>
        <taxon>Candidatus Kryptoniota</taxon>
        <taxon>Candidatus Chryseopegocella</taxon>
    </lineage>
</organism>
<dbReference type="RefSeq" id="WP_143713969.1">
    <property type="nucleotide sequence ID" value="NZ_CZVW01000041.1"/>
</dbReference>
<dbReference type="Pfam" id="PF01593">
    <property type="entry name" value="Amino_oxidase"/>
    <property type="match status" value="1"/>
</dbReference>
<keyword evidence="4 6" id="KW-0560">Oxidoreductase</keyword>
<evidence type="ECO:0000313" key="8">
    <source>
        <dbReference type="EMBL" id="CUT05474.1"/>
    </source>
</evidence>
<dbReference type="Proteomes" id="UP000199197">
    <property type="component" value="Unassembled WGS sequence"/>
</dbReference>
<evidence type="ECO:0000256" key="1">
    <source>
        <dbReference type="ARBA" id="ARBA00001974"/>
    </source>
</evidence>
<comment type="subcellular location">
    <subcellularLocation>
        <location evidence="6">Cytoplasm</location>
    </subcellularLocation>
</comment>
<dbReference type="GO" id="GO:0004729">
    <property type="term" value="F:oxygen-dependent protoporphyrinogen oxidase activity"/>
    <property type="evidence" value="ECO:0007669"/>
    <property type="project" value="UniProtKB-UniRule"/>
</dbReference>
<dbReference type="InterPro" id="IPR004572">
    <property type="entry name" value="Protoporphyrinogen_oxidase"/>
</dbReference>
<sequence>CNFPRQLHNLLLKNSCGLIIGTIKGAKERKKREEKSKVTARMFSFINGMGTLPKAIANYLGDSVVLNAKVKSLKKYEDKFLIEFEKDGKVETLSADIVVVSTPAYVTAEIVKELSEELAQTLSKIYYPPVTEVVFGYKKEQVGLAPDGFGFLIPEKENRKILGTLWNSTIFPQRAPEGYVEFTTFVGGTRQPELALKRDDELVKIVSDELKDIMKISGEPEFVWISRWEKAIPQYNVGHLKIMDQIERFERENEGIFFCANYRGGIAVGDCVMSAEKTANKILNKV</sequence>
<evidence type="ECO:0000256" key="5">
    <source>
        <dbReference type="ARBA" id="ARBA00023133"/>
    </source>
</evidence>
<dbReference type="AlphaFoldDB" id="A0A0P1P1H2"/>
<evidence type="ECO:0000313" key="9">
    <source>
        <dbReference type="Proteomes" id="UP000199197"/>
    </source>
</evidence>
<dbReference type="OrthoDB" id="9805195at2"/>
<dbReference type="GO" id="GO:0006783">
    <property type="term" value="P:heme biosynthetic process"/>
    <property type="evidence" value="ECO:0007669"/>
    <property type="project" value="UniProtKB-UniRule"/>
</dbReference>
<keyword evidence="2 6" id="KW-0285">Flavoprotein</keyword>
<evidence type="ECO:0000256" key="4">
    <source>
        <dbReference type="ARBA" id="ARBA00023002"/>
    </source>
</evidence>
<evidence type="ECO:0000256" key="6">
    <source>
        <dbReference type="RuleBase" id="RU364052"/>
    </source>
</evidence>